<organism evidence="2 3">
    <name type="scientific">Meloidogyne hapla</name>
    <name type="common">Root-knot nematode worm</name>
    <dbReference type="NCBI Taxonomy" id="6305"/>
    <lineage>
        <taxon>Eukaryota</taxon>
        <taxon>Metazoa</taxon>
        <taxon>Ecdysozoa</taxon>
        <taxon>Nematoda</taxon>
        <taxon>Chromadorea</taxon>
        <taxon>Rhabditida</taxon>
        <taxon>Tylenchina</taxon>
        <taxon>Tylenchomorpha</taxon>
        <taxon>Tylenchoidea</taxon>
        <taxon>Meloidogynidae</taxon>
        <taxon>Meloidogyninae</taxon>
        <taxon>Meloidogyne</taxon>
    </lineage>
</organism>
<reference evidence="3" key="1">
    <citation type="submission" date="2016-11" db="UniProtKB">
        <authorList>
            <consortium name="WormBaseParasite"/>
        </authorList>
    </citation>
    <scope>IDENTIFICATION</scope>
</reference>
<feature type="compositionally biased region" description="Polar residues" evidence="1">
    <location>
        <begin position="82"/>
        <end position="96"/>
    </location>
</feature>
<feature type="region of interest" description="Disordered" evidence="1">
    <location>
        <begin position="1"/>
        <end position="107"/>
    </location>
</feature>
<dbReference type="WBParaSite" id="MhA1_Contig1195.frz3.gene10">
    <property type="protein sequence ID" value="MhA1_Contig1195.frz3.gene10"/>
    <property type="gene ID" value="MhA1_Contig1195.frz3.gene10"/>
</dbReference>
<feature type="compositionally biased region" description="Low complexity" evidence="1">
    <location>
        <begin position="31"/>
        <end position="43"/>
    </location>
</feature>
<protein>
    <submittedName>
        <fullName evidence="3">Uncharacterized protein</fullName>
    </submittedName>
</protein>
<evidence type="ECO:0000256" key="1">
    <source>
        <dbReference type="SAM" id="MobiDB-lite"/>
    </source>
</evidence>
<sequence length="107" mass="12363">MHFYNNNHHPHHHSSTQHQQQQNKYFRNLYTPTSPSSLSISPSTERHRSVGGYLITEPPQHLLKPYKVGGRLPRHRDGDFSISPTIDTSTANSGYNPQEEVYFRSSF</sequence>
<dbReference type="AlphaFoldDB" id="A0A1I8B1U3"/>
<name>A0A1I8B1U3_MELHA</name>
<evidence type="ECO:0000313" key="3">
    <source>
        <dbReference type="WBParaSite" id="MhA1_Contig1195.frz3.gene10"/>
    </source>
</evidence>
<evidence type="ECO:0000313" key="2">
    <source>
        <dbReference type="Proteomes" id="UP000095281"/>
    </source>
</evidence>
<accession>A0A1I8B1U3</accession>
<keyword evidence="2" id="KW-1185">Reference proteome</keyword>
<proteinExistence type="predicted"/>
<dbReference type="Proteomes" id="UP000095281">
    <property type="component" value="Unplaced"/>
</dbReference>